<evidence type="ECO:0000259" key="1">
    <source>
        <dbReference type="Pfam" id="PF24754"/>
    </source>
</evidence>
<dbReference type="AlphaFoldDB" id="A0AAU7NUR6"/>
<feature type="domain" description="Macrodomain effector MavL" evidence="1">
    <location>
        <begin position="2"/>
        <end position="125"/>
    </location>
</feature>
<accession>A0AAU7NUR6</accession>
<proteinExistence type="predicted"/>
<evidence type="ECO:0000313" key="2">
    <source>
        <dbReference type="EMBL" id="XBS20727.1"/>
    </source>
</evidence>
<dbReference type="EMBL" id="CP157743">
    <property type="protein sequence ID" value="XBS20727.1"/>
    <property type="molecule type" value="Genomic_DNA"/>
</dbReference>
<dbReference type="Pfam" id="PF24754">
    <property type="entry name" value="MavL"/>
    <property type="match status" value="1"/>
</dbReference>
<dbReference type="InterPro" id="IPR057098">
    <property type="entry name" value="MavL"/>
</dbReference>
<dbReference type="KEGG" id="mech:Q9L42_000935"/>
<dbReference type="Proteomes" id="UP001225378">
    <property type="component" value="Chromosome"/>
</dbReference>
<protein>
    <recommendedName>
        <fullName evidence="1">Macrodomain effector MavL domain-containing protein</fullName>
    </recommendedName>
</protein>
<sequence>MSEHHTQLANIRAVYFDPYNECDNQRFEIGHLSFMVRPLTQGNQDKPQLCRPSDYQEPGDDFSKCLLFSVVAWDHVSWPGNDFYAGARSTDDGVKAAATSSMAAMTGIEGRYDQVTATYKPPPPYRSWEAVVLDNGLRLEVAGRLSIMPINVSVAR</sequence>
<organism evidence="2 3">
    <name type="scientific">Methylomarinum roseum</name>
    <dbReference type="NCBI Taxonomy" id="3067653"/>
    <lineage>
        <taxon>Bacteria</taxon>
        <taxon>Pseudomonadati</taxon>
        <taxon>Pseudomonadota</taxon>
        <taxon>Gammaproteobacteria</taxon>
        <taxon>Methylococcales</taxon>
        <taxon>Methylococcaceae</taxon>
        <taxon>Methylomarinum</taxon>
    </lineage>
</organism>
<name>A0AAU7NUR6_9GAMM</name>
<gene>
    <name evidence="2" type="ORF">Q9L42_000935</name>
</gene>
<keyword evidence="3" id="KW-1185">Reference proteome</keyword>
<reference evidence="2 3" key="1">
    <citation type="journal article" date="2024" name="Microbiology">
        <title>Methylomarinum rosea sp. nov., a novel halophilic methanotrophic bacterium from the hypersaline Lake Elton.</title>
        <authorList>
            <person name="Suleimanov R.Z."/>
            <person name="Oshkin I.Y."/>
            <person name="Danilova O.V."/>
            <person name="Suzina N.E."/>
            <person name="Dedysh S.N."/>
        </authorList>
    </citation>
    <scope>NUCLEOTIDE SEQUENCE [LARGE SCALE GENOMIC DNA]</scope>
    <source>
        <strain evidence="2 3">Ch1-1</strain>
    </source>
</reference>
<evidence type="ECO:0000313" key="3">
    <source>
        <dbReference type="Proteomes" id="UP001225378"/>
    </source>
</evidence>